<dbReference type="AlphaFoldDB" id="A0A836AP01"/>
<feature type="compositionally biased region" description="Polar residues" evidence="1">
    <location>
        <begin position="79"/>
        <end position="90"/>
    </location>
</feature>
<evidence type="ECO:0000313" key="3">
    <source>
        <dbReference type="Proteomes" id="UP000664991"/>
    </source>
</evidence>
<sequence>MCKTNTKEANPKPSERILRVISCPSFVQAREAPVNDKATAKHHWPGPGTTGTQGKRHLRGSLPARHPAQSMLQVPCPRQGSSPITSSKCSVNALPGDPFSREAKELPGELGELELPKSR</sequence>
<organism evidence="2 3">
    <name type="scientific">Ovis aries</name>
    <name type="common">Sheep</name>
    <dbReference type="NCBI Taxonomy" id="9940"/>
    <lineage>
        <taxon>Eukaryota</taxon>
        <taxon>Metazoa</taxon>
        <taxon>Chordata</taxon>
        <taxon>Craniata</taxon>
        <taxon>Vertebrata</taxon>
        <taxon>Euteleostomi</taxon>
        <taxon>Mammalia</taxon>
        <taxon>Eutheria</taxon>
        <taxon>Laurasiatheria</taxon>
        <taxon>Artiodactyla</taxon>
        <taxon>Ruminantia</taxon>
        <taxon>Pecora</taxon>
        <taxon>Bovidae</taxon>
        <taxon>Caprinae</taxon>
        <taxon>Ovis</taxon>
    </lineage>
</organism>
<dbReference type="EMBL" id="JAEMGP010000002">
    <property type="protein sequence ID" value="KAG5214201.1"/>
    <property type="molecule type" value="Genomic_DNA"/>
</dbReference>
<evidence type="ECO:0000256" key="1">
    <source>
        <dbReference type="SAM" id="MobiDB-lite"/>
    </source>
</evidence>
<evidence type="ECO:0000313" key="2">
    <source>
        <dbReference type="EMBL" id="KAG5214201.1"/>
    </source>
</evidence>
<dbReference type="Proteomes" id="UP000664991">
    <property type="component" value="Unassembled WGS sequence"/>
</dbReference>
<accession>A0A836AP01</accession>
<comment type="caution">
    <text evidence="2">The sequence shown here is derived from an EMBL/GenBank/DDBJ whole genome shotgun (WGS) entry which is preliminary data.</text>
</comment>
<reference evidence="2 3" key="1">
    <citation type="submission" date="2020-12" db="EMBL/GenBank/DDBJ databases">
        <title>De novo assembly of Tibetan sheep genome.</title>
        <authorList>
            <person name="Li X."/>
        </authorList>
    </citation>
    <scope>NUCLEOTIDE SEQUENCE [LARGE SCALE GENOMIC DNA]</scope>
    <source>
        <tissue evidence="2">Heart</tissue>
    </source>
</reference>
<name>A0A836AP01_SHEEP</name>
<protein>
    <submittedName>
        <fullName evidence="2">Uncharacterized protein</fullName>
    </submittedName>
</protein>
<feature type="region of interest" description="Disordered" evidence="1">
    <location>
        <begin position="33"/>
        <end position="119"/>
    </location>
</feature>
<proteinExistence type="predicted"/>
<gene>
    <name evidence="2" type="ORF">JEQ12_009987</name>
</gene>